<evidence type="ECO:0000313" key="2">
    <source>
        <dbReference type="EMBL" id="KAF1997028.1"/>
    </source>
</evidence>
<protein>
    <submittedName>
        <fullName evidence="2">Uncharacterized protein</fullName>
    </submittedName>
</protein>
<sequence>MSATASTSGVGAPASSYPFLDTLPHGVEKSLNFNRKGVTDNWARTHDKETEKAARMYFVRYGICPRLFPEGHRAQMECTSIMTTTRKFKSARTSSWKITRRQSGTRRYDFTTSILRIRKTDGQGCQGTQGRRKERGLNEKQGKGNTEVEGSEKQENSEDEEKESDLILDHAEAIDEVSEYVDHVAEAPQKGMNVKAITWYQLHSWIMDRDVLDSSGFTDDEVFTMGDAIEEMMDAEEIPETALNHGKQEVTKDADDAIEEQAVRHYYAKYRVCPALFEDGFRAADLVYLNDQADDETRKAKIQNLKEHTDGFTDNPIYYYGPKQDRPVALV</sequence>
<organism evidence="2 3">
    <name type="scientific">Amniculicola lignicola CBS 123094</name>
    <dbReference type="NCBI Taxonomy" id="1392246"/>
    <lineage>
        <taxon>Eukaryota</taxon>
        <taxon>Fungi</taxon>
        <taxon>Dikarya</taxon>
        <taxon>Ascomycota</taxon>
        <taxon>Pezizomycotina</taxon>
        <taxon>Dothideomycetes</taxon>
        <taxon>Pleosporomycetidae</taxon>
        <taxon>Pleosporales</taxon>
        <taxon>Amniculicolaceae</taxon>
        <taxon>Amniculicola</taxon>
    </lineage>
</organism>
<dbReference type="Proteomes" id="UP000799779">
    <property type="component" value="Unassembled WGS sequence"/>
</dbReference>
<proteinExistence type="predicted"/>
<evidence type="ECO:0000313" key="3">
    <source>
        <dbReference type="Proteomes" id="UP000799779"/>
    </source>
</evidence>
<reference evidence="2" key="1">
    <citation type="journal article" date="2020" name="Stud. Mycol.">
        <title>101 Dothideomycetes genomes: a test case for predicting lifestyles and emergence of pathogens.</title>
        <authorList>
            <person name="Haridas S."/>
            <person name="Albert R."/>
            <person name="Binder M."/>
            <person name="Bloem J."/>
            <person name="Labutti K."/>
            <person name="Salamov A."/>
            <person name="Andreopoulos B."/>
            <person name="Baker S."/>
            <person name="Barry K."/>
            <person name="Bills G."/>
            <person name="Bluhm B."/>
            <person name="Cannon C."/>
            <person name="Castanera R."/>
            <person name="Culley D."/>
            <person name="Daum C."/>
            <person name="Ezra D."/>
            <person name="Gonzalez J."/>
            <person name="Henrissat B."/>
            <person name="Kuo A."/>
            <person name="Liang C."/>
            <person name="Lipzen A."/>
            <person name="Lutzoni F."/>
            <person name="Magnuson J."/>
            <person name="Mondo S."/>
            <person name="Nolan M."/>
            <person name="Ohm R."/>
            <person name="Pangilinan J."/>
            <person name="Park H.-J."/>
            <person name="Ramirez L."/>
            <person name="Alfaro M."/>
            <person name="Sun H."/>
            <person name="Tritt A."/>
            <person name="Yoshinaga Y."/>
            <person name="Zwiers L.-H."/>
            <person name="Turgeon B."/>
            <person name="Goodwin S."/>
            <person name="Spatafora J."/>
            <person name="Crous P."/>
            <person name="Grigoriev I."/>
        </authorList>
    </citation>
    <scope>NUCLEOTIDE SEQUENCE</scope>
    <source>
        <strain evidence="2">CBS 123094</strain>
    </source>
</reference>
<dbReference type="EMBL" id="ML977618">
    <property type="protein sequence ID" value="KAF1997028.1"/>
    <property type="molecule type" value="Genomic_DNA"/>
</dbReference>
<accession>A0A6A5W7E2</accession>
<evidence type="ECO:0000256" key="1">
    <source>
        <dbReference type="SAM" id="MobiDB-lite"/>
    </source>
</evidence>
<gene>
    <name evidence="2" type="ORF">P154DRAFT_579356</name>
</gene>
<dbReference type="AlphaFoldDB" id="A0A6A5W7E2"/>
<keyword evidence="3" id="KW-1185">Reference proteome</keyword>
<feature type="region of interest" description="Disordered" evidence="1">
    <location>
        <begin position="121"/>
        <end position="164"/>
    </location>
</feature>
<name>A0A6A5W7E2_9PLEO</name>